<keyword evidence="4" id="KW-1185">Reference proteome</keyword>
<evidence type="ECO:0000256" key="1">
    <source>
        <dbReference type="SAM" id="MobiDB-lite"/>
    </source>
</evidence>
<evidence type="ECO:0000256" key="2">
    <source>
        <dbReference type="SAM" id="SignalP"/>
    </source>
</evidence>
<evidence type="ECO:0008006" key="5">
    <source>
        <dbReference type="Google" id="ProtNLM"/>
    </source>
</evidence>
<feature type="signal peptide" evidence="2">
    <location>
        <begin position="1"/>
        <end position="17"/>
    </location>
</feature>
<evidence type="ECO:0000313" key="3">
    <source>
        <dbReference type="EMBL" id="KAH6891205.1"/>
    </source>
</evidence>
<reference evidence="3 4" key="1">
    <citation type="journal article" date="2021" name="Nat. Commun.">
        <title>Genetic determinants of endophytism in the Arabidopsis root mycobiome.</title>
        <authorList>
            <person name="Mesny F."/>
            <person name="Miyauchi S."/>
            <person name="Thiergart T."/>
            <person name="Pickel B."/>
            <person name="Atanasova L."/>
            <person name="Karlsson M."/>
            <person name="Huettel B."/>
            <person name="Barry K.W."/>
            <person name="Haridas S."/>
            <person name="Chen C."/>
            <person name="Bauer D."/>
            <person name="Andreopoulos W."/>
            <person name="Pangilinan J."/>
            <person name="LaButti K."/>
            <person name="Riley R."/>
            <person name="Lipzen A."/>
            <person name="Clum A."/>
            <person name="Drula E."/>
            <person name="Henrissat B."/>
            <person name="Kohler A."/>
            <person name="Grigoriev I.V."/>
            <person name="Martin F.M."/>
            <person name="Hacquard S."/>
        </authorList>
    </citation>
    <scope>NUCLEOTIDE SEQUENCE [LARGE SCALE GENOMIC DNA]</scope>
    <source>
        <strain evidence="3 4">MPI-CAGE-CH-0241</strain>
    </source>
</reference>
<sequence length="144" mass="16099">MDVVFLFHLFAVPLASTNQAGNKARLSGPHPRFFFFLCFFGVFLFSDFFPEKPSLPHLHHSASQASPPLPSPTIDVKPKRKARPRRHFQLRVPNIIVLHCTAAALRCTAPPLCCIDCSSRPQGTCQKRKKRKKVSIPMSNGPHG</sequence>
<comment type="caution">
    <text evidence="3">The sequence shown here is derived from an EMBL/GenBank/DDBJ whole genome shotgun (WGS) entry which is preliminary data.</text>
</comment>
<accession>A0A9P9ARG8</accession>
<protein>
    <recommendedName>
        <fullName evidence="5">Agouti signaling protein</fullName>
    </recommendedName>
</protein>
<gene>
    <name evidence="3" type="ORF">B0T10DRAFT_484684</name>
</gene>
<organism evidence="3 4">
    <name type="scientific">Thelonectria olida</name>
    <dbReference type="NCBI Taxonomy" id="1576542"/>
    <lineage>
        <taxon>Eukaryota</taxon>
        <taxon>Fungi</taxon>
        <taxon>Dikarya</taxon>
        <taxon>Ascomycota</taxon>
        <taxon>Pezizomycotina</taxon>
        <taxon>Sordariomycetes</taxon>
        <taxon>Hypocreomycetidae</taxon>
        <taxon>Hypocreales</taxon>
        <taxon>Nectriaceae</taxon>
        <taxon>Thelonectria</taxon>
    </lineage>
</organism>
<feature type="region of interest" description="Disordered" evidence="1">
    <location>
        <begin position="59"/>
        <end position="83"/>
    </location>
</feature>
<keyword evidence="2" id="KW-0732">Signal</keyword>
<feature type="chain" id="PRO_5040373462" description="Agouti signaling protein" evidence="2">
    <location>
        <begin position="18"/>
        <end position="144"/>
    </location>
</feature>
<proteinExistence type="predicted"/>
<dbReference type="EMBL" id="JAGPYM010000008">
    <property type="protein sequence ID" value="KAH6891205.1"/>
    <property type="molecule type" value="Genomic_DNA"/>
</dbReference>
<evidence type="ECO:0000313" key="4">
    <source>
        <dbReference type="Proteomes" id="UP000777438"/>
    </source>
</evidence>
<dbReference type="AlphaFoldDB" id="A0A9P9ARG8"/>
<dbReference type="Proteomes" id="UP000777438">
    <property type="component" value="Unassembled WGS sequence"/>
</dbReference>
<name>A0A9P9ARG8_9HYPO</name>